<reference evidence="5" key="1">
    <citation type="journal article" date="2014" name="Int. J. Syst. Evol. Microbiol.">
        <title>Complete genome sequence of Corynebacterium casei LMG S-19264T (=DSM 44701T), isolated from a smear-ripened cheese.</title>
        <authorList>
            <consortium name="US DOE Joint Genome Institute (JGI-PGF)"/>
            <person name="Walter F."/>
            <person name="Albersmeier A."/>
            <person name="Kalinowski J."/>
            <person name="Ruckert C."/>
        </authorList>
    </citation>
    <scope>NUCLEOTIDE SEQUENCE</scope>
    <source>
        <strain evidence="5">JCM 4633</strain>
    </source>
</reference>
<dbReference type="PANTHER" id="PTHR43217:SF1">
    <property type="entry name" value="SUCCINATE SEMIALDEHYDE DEHYDROGENASE [NAD(P)+] SAD"/>
    <property type="match status" value="1"/>
</dbReference>
<evidence type="ECO:0000256" key="2">
    <source>
        <dbReference type="ARBA" id="ARBA00022857"/>
    </source>
</evidence>
<dbReference type="InterPro" id="IPR016162">
    <property type="entry name" value="Ald_DH_N"/>
</dbReference>
<dbReference type="FunFam" id="3.40.605.10:FF:000012">
    <property type="entry name" value="NAD-dependent succinate-semialdehyde dehydrogenase"/>
    <property type="match status" value="1"/>
</dbReference>
<accession>A0A918TG53</accession>
<proteinExistence type="inferred from homology"/>
<dbReference type="InterPro" id="IPR016161">
    <property type="entry name" value="Ald_DH/histidinol_DH"/>
</dbReference>
<dbReference type="InterPro" id="IPR044148">
    <property type="entry name" value="ALDH_GabD1-like"/>
</dbReference>
<dbReference type="FunFam" id="3.40.309.10:FF:000010">
    <property type="entry name" value="Gamma-aminobutyraldehyde dehydrogenase"/>
    <property type="match status" value="1"/>
</dbReference>
<dbReference type="PROSITE" id="PS00070">
    <property type="entry name" value="ALDEHYDE_DEHYDR_CYS"/>
    <property type="match status" value="1"/>
</dbReference>
<evidence type="ECO:0000313" key="5">
    <source>
        <dbReference type="EMBL" id="GHC47017.1"/>
    </source>
</evidence>
<dbReference type="EMBL" id="BMVB01000006">
    <property type="protein sequence ID" value="GHC47017.1"/>
    <property type="molecule type" value="Genomic_DNA"/>
</dbReference>
<evidence type="ECO:0000313" key="6">
    <source>
        <dbReference type="Proteomes" id="UP000646244"/>
    </source>
</evidence>
<dbReference type="AlphaFoldDB" id="A0A918TG53"/>
<dbReference type="PANTHER" id="PTHR43217">
    <property type="entry name" value="SUCCINATE SEMIALDEHYDE DEHYDROGENASE [NAD(P)+] SAD"/>
    <property type="match status" value="1"/>
</dbReference>
<dbReference type="GO" id="GO:0004030">
    <property type="term" value="F:aldehyde dehydrogenase [NAD(P)+] activity"/>
    <property type="evidence" value="ECO:0007669"/>
    <property type="project" value="InterPro"/>
</dbReference>
<dbReference type="InterPro" id="IPR015590">
    <property type="entry name" value="Aldehyde_DH_dom"/>
</dbReference>
<dbReference type="Pfam" id="PF00171">
    <property type="entry name" value="Aldedh"/>
    <property type="match status" value="1"/>
</dbReference>
<dbReference type="Proteomes" id="UP000646244">
    <property type="component" value="Unassembled WGS sequence"/>
</dbReference>
<dbReference type="RefSeq" id="WP_190109606.1">
    <property type="nucleotide sequence ID" value="NZ_BMVB01000006.1"/>
</dbReference>
<evidence type="ECO:0000259" key="4">
    <source>
        <dbReference type="Pfam" id="PF00171"/>
    </source>
</evidence>
<evidence type="ECO:0000256" key="3">
    <source>
        <dbReference type="ARBA" id="ARBA00023002"/>
    </source>
</evidence>
<comment type="caution">
    <text evidence="5">The sequence shown here is derived from an EMBL/GenBank/DDBJ whole genome shotgun (WGS) entry which is preliminary data.</text>
</comment>
<keyword evidence="3" id="KW-0560">Oxidoreductase</keyword>
<evidence type="ECO:0000256" key="1">
    <source>
        <dbReference type="ARBA" id="ARBA00009986"/>
    </source>
</evidence>
<reference evidence="5" key="2">
    <citation type="submission" date="2020-09" db="EMBL/GenBank/DDBJ databases">
        <authorList>
            <person name="Sun Q."/>
            <person name="Ohkuma M."/>
        </authorList>
    </citation>
    <scope>NUCLEOTIDE SEQUENCE</scope>
    <source>
        <strain evidence="5">JCM 4633</strain>
    </source>
</reference>
<dbReference type="Gene3D" id="3.40.605.10">
    <property type="entry name" value="Aldehyde Dehydrogenase, Chain A, domain 1"/>
    <property type="match status" value="1"/>
</dbReference>
<protein>
    <submittedName>
        <fullName evidence="5">NADP-dependent succinic semialdehyde dehydrogenase</fullName>
    </submittedName>
</protein>
<sequence>MAIATVNPANGETLKTFDALGPEETERRVAAAAAAFRHHRTTGFAERSQLLLRAAELLDDDCDDIARTMTTEMGKPLAAARAEAAKCAKAMRWYARNAERLLADEHPPEAEVKDAGASYARVHYRPLGVILAVMPWNFPLWQVVRFAAPALMAGNVGLLKHASNVPQTALYLEDLFRRAGFPEGCFQTLLVGSDAVESLLRDPRIAAATLTGSEPAGRSVAAIAGDEVKKTVLELGGSDPYVVMPSADVARAIRTAVTARVQNNGQSCIAAKRFIVHADVYDAFAERFTALMTGLTVGDPMEESTDVGPLATERGRADLEELVDDAVRRGATALCGARRPPAPADLSRGWYYEPTVLADVTPAMRIHHEEAFGPVAVLYRVRDLDEAIEVANDSPFGLSSNVWTRDEDEQRRFVRDMEAGGVFFNGMTASHPALPFGGVKRSGYGRELAGHGIREFCNATTVWHAAEPDRGRS</sequence>
<dbReference type="Gene3D" id="3.40.309.10">
    <property type="entry name" value="Aldehyde Dehydrogenase, Chain A, domain 2"/>
    <property type="match status" value="1"/>
</dbReference>
<organism evidence="5 6">
    <name type="scientific">Streptomyces cinnamoneus</name>
    <name type="common">Streptoverticillium cinnamoneum</name>
    <dbReference type="NCBI Taxonomy" id="53446"/>
    <lineage>
        <taxon>Bacteria</taxon>
        <taxon>Bacillati</taxon>
        <taxon>Actinomycetota</taxon>
        <taxon>Actinomycetes</taxon>
        <taxon>Kitasatosporales</taxon>
        <taxon>Streptomycetaceae</taxon>
        <taxon>Streptomyces</taxon>
        <taxon>Streptomyces cinnamoneus group</taxon>
    </lineage>
</organism>
<dbReference type="GO" id="GO:0004777">
    <property type="term" value="F:succinate-semialdehyde dehydrogenase (NAD+) activity"/>
    <property type="evidence" value="ECO:0007669"/>
    <property type="project" value="TreeGrafter"/>
</dbReference>
<feature type="domain" description="Aldehyde dehydrogenase" evidence="4">
    <location>
        <begin position="3"/>
        <end position="462"/>
    </location>
</feature>
<dbReference type="NCBIfam" id="NF006915">
    <property type="entry name" value="PRK09406.1"/>
    <property type="match status" value="1"/>
</dbReference>
<dbReference type="CDD" id="cd07100">
    <property type="entry name" value="ALDH_SSADH1_GabD1"/>
    <property type="match status" value="1"/>
</dbReference>
<dbReference type="SUPFAM" id="SSF53720">
    <property type="entry name" value="ALDH-like"/>
    <property type="match status" value="1"/>
</dbReference>
<keyword evidence="2" id="KW-0521">NADP</keyword>
<dbReference type="InterPro" id="IPR016160">
    <property type="entry name" value="Ald_DH_CS_CYS"/>
</dbReference>
<comment type="similarity">
    <text evidence="1">Belongs to the aldehyde dehydrogenase family.</text>
</comment>
<name>A0A918TG53_STRCJ</name>
<dbReference type="InterPro" id="IPR047110">
    <property type="entry name" value="GABD/Sad-like"/>
</dbReference>
<gene>
    <name evidence="5" type="primary">gabD1</name>
    <name evidence="5" type="ORF">GCM10010507_23050</name>
</gene>
<dbReference type="InterPro" id="IPR016163">
    <property type="entry name" value="Ald_DH_C"/>
</dbReference>